<gene>
    <name evidence="3" type="ORF">GIY09_10575</name>
</gene>
<dbReference type="InterPro" id="IPR011528">
    <property type="entry name" value="NERD"/>
</dbReference>
<name>A0A6I2GP67_9LACT</name>
<dbReference type="Pfam" id="PF08378">
    <property type="entry name" value="NERD"/>
    <property type="match status" value="1"/>
</dbReference>
<dbReference type="EMBL" id="WJQS01000011">
    <property type="protein sequence ID" value="MRI86288.1"/>
    <property type="molecule type" value="Genomic_DNA"/>
</dbReference>
<evidence type="ECO:0000313" key="4">
    <source>
        <dbReference type="Proteomes" id="UP000430975"/>
    </source>
</evidence>
<proteinExistence type="predicted"/>
<feature type="domain" description="NERD" evidence="2">
    <location>
        <begin position="32"/>
        <end position="135"/>
    </location>
</feature>
<reference evidence="3 4" key="1">
    <citation type="submission" date="2019-11" db="EMBL/GenBank/DDBJ databases">
        <title>Characterisation of Fundicoccus ignavus gen. nov. sp. nov., a novel genus of the family Aerococcaceae isolated from bulk tank milk.</title>
        <authorList>
            <person name="Siebert A."/>
            <person name="Huptas C."/>
            <person name="Wenning M."/>
            <person name="Scherer S."/>
            <person name="Doll E.V."/>
        </authorList>
    </citation>
    <scope>NUCLEOTIDE SEQUENCE [LARGE SCALE GENOMIC DNA]</scope>
    <source>
        <strain evidence="3 4">WS4759</strain>
    </source>
</reference>
<feature type="region of interest" description="Disordered" evidence="1">
    <location>
        <begin position="310"/>
        <end position="332"/>
    </location>
</feature>
<protein>
    <recommendedName>
        <fullName evidence="2">NERD domain-containing protein</fullName>
    </recommendedName>
</protein>
<comment type="caution">
    <text evidence="3">The sequence shown here is derived from an EMBL/GenBank/DDBJ whole genome shotgun (WGS) entry which is preliminary data.</text>
</comment>
<keyword evidence="4" id="KW-1185">Reference proteome</keyword>
<evidence type="ECO:0000259" key="2">
    <source>
        <dbReference type="Pfam" id="PF08378"/>
    </source>
</evidence>
<sequence>MDDKLEWYAAMAMREALGKDEQFDYQLLVNGVVGENELFRLLMEQNFQDVWWRRNFWLSSQVECDLLLVTHAKLYVLNAKYYNGQFVYRDNVAYFNGKPLQNDPLSSFQLSMGRLKKLLAEAGIEVPVEGRVVFMNPNFGCSFDESVSLECVPRHGVLSMFQDIRDVAVQVGRRNGLNPERIGQQLLALESDSKYNLPVVKDTHLQKMIRGLLCPACGANEARSRDAAVQRRTDAVVRSKLTIERQKVTCATCGYQALKRSAVLLAVEEYCKLFHHKTSFTTMDICWFMGEEIRRKYVSALLTTHYSQHESGRNTSFENPYYRDPQKYERFH</sequence>
<evidence type="ECO:0000256" key="1">
    <source>
        <dbReference type="SAM" id="MobiDB-lite"/>
    </source>
</evidence>
<dbReference type="AlphaFoldDB" id="A0A6I2GP67"/>
<dbReference type="RefSeq" id="WP_153863981.1">
    <property type="nucleotide sequence ID" value="NZ_WJQS01000011.1"/>
</dbReference>
<organism evidence="3 4">
    <name type="scientific">Fundicoccus ignavus</name>
    <dbReference type="NCBI Taxonomy" id="2664442"/>
    <lineage>
        <taxon>Bacteria</taxon>
        <taxon>Bacillati</taxon>
        <taxon>Bacillota</taxon>
        <taxon>Bacilli</taxon>
        <taxon>Lactobacillales</taxon>
        <taxon>Aerococcaceae</taxon>
        <taxon>Fundicoccus</taxon>
    </lineage>
</organism>
<dbReference type="Proteomes" id="UP000430975">
    <property type="component" value="Unassembled WGS sequence"/>
</dbReference>
<accession>A0A6I2GP67</accession>
<evidence type="ECO:0000313" key="3">
    <source>
        <dbReference type="EMBL" id="MRI86288.1"/>
    </source>
</evidence>